<gene>
    <name evidence="2" type="ORF">M6B38_372065</name>
</gene>
<evidence type="ECO:0000256" key="1">
    <source>
        <dbReference type="SAM" id="MobiDB-lite"/>
    </source>
</evidence>
<dbReference type="Proteomes" id="UP001140949">
    <property type="component" value="Unassembled WGS sequence"/>
</dbReference>
<proteinExistence type="predicted"/>
<organism evidence="2 3">
    <name type="scientific">Iris pallida</name>
    <name type="common">Sweet iris</name>
    <dbReference type="NCBI Taxonomy" id="29817"/>
    <lineage>
        <taxon>Eukaryota</taxon>
        <taxon>Viridiplantae</taxon>
        <taxon>Streptophyta</taxon>
        <taxon>Embryophyta</taxon>
        <taxon>Tracheophyta</taxon>
        <taxon>Spermatophyta</taxon>
        <taxon>Magnoliopsida</taxon>
        <taxon>Liliopsida</taxon>
        <taxon>Asparagales</taxon>
        <taxon>Iridaceae</taxon>
        <taxon>Iridoideae</taxon>
        <taxon>Irideae</taxon>
        <taxon>Iris</taxon>
    </lineage>
</organism>
<evidence type="ECO:0000313" key="2">
    <source>
        <dbReference type="EMBL" id="KAJ6826504.1"/>
    </source>
</evidence>
<keyword evidence="3" id="KW-1185">Reference proteome</keyword>
<reference evidence="2" key="1">
    <citation type="journal article" date="2023" name="GigaByte">
        <title>Genome assembly of the bearded iris, Iris pallida Lam.</title>
        <authorList>
            <person name="Bruccoleri R.E."/>
            <person name="Oakeley E.J."/>
            <person name="Faust A.M.E."/>
            <person name="Altorfer M."/>
            <person name="Dessus-Babus S."/>
            <person name="Burckhardt D."/>
            <person name="Oertli M."/>
            <person name="Naumann U."/>
            <person name="Petersen F."/>
            <person name="Wong J."/>
        </authorList>
    </citation>
    <scope>NUCLEOTIDE SEQUENCE</scope>
    <source>
        <strain evidence="2">GSM-AAB239-AS_SAM_17_03QT</strain>
    </source>
</reference>
<accession>A0AAX6GCQ3</accession>
<dbReference type="AlphaFoldDB" id="A0AAX6GCQ3"/>
<protein>
    <submittedName>
        <fullName evidence="2">Pollen-specific leucine-rich repeat extensin-like protein 3</fullName>
    </submittedName>
</protein>
<dbReference type="EMBL" id="JANAVB010020997">
    <property type="protein sequence ID" value="KAJ6826504.1"/>
    <property type="molecule type" value="Genomic_DNA"/>
</dbReference>
<sequence>MEKLVGVRRRAAELGRGSDGVALMNCPSRRRRDNEGRTRIFLVKLPEQLGGVDVRQAEHGGRSTVGIKGERESESQERKKESEYFIYIILGSLQYLNMN</sequence>
<feature type="region of interest" description="Disordered" evidence="1">
    <location>
        <begin position="60"/>
        <end position="79"/>
    </location>
</feature>
<comment type="caution">
    <text evidence="2">The sequence shown here is derived from an EMBL/GenBank/DDBJ whole genome shotgun (WGS) entry which is preliminary data.</text>
</comment>
<name>A0AAX6GCQ3_IRIPA</name>
<evidence type="ECO:0000313" key="3">
    <source>
        <dbReference type="Proteomes" id="UP001140949"/>
    </source>
</evidence>
<reference evidence="2" key="2">
    <citation type="submission" date="2023-04" db="EMBL/GenBank/DDBJ databases">
        <authorList>
            <person name="Bruccoleri R.E."/>
            <person name="Oakeley E.J."/>
            <person name="Faust A.-M."/>
            <person name="Dessus-Babus S."/>
            <person name="Altorfer M."/>
            <person name="Burckhardt D."/>
            <person name="Oertli M."/>
            <person name="Naumann U."/>
            <person name="Petersen F."/>
            <person name="Wong J."/>
        </authorList>
    </citation>
    <scope>NUCLEOTIDE SEQUENCE</scope>
    <source>
        <strain evidence="2">GSM-AAB239-AS_SAM_17_03QT</strain>
        <tissue evidence="2">Leaf</tissue>
    </source>
</reference>
<feature type="compositionally biased region" description="Basic and acidic residues" evidence="1">
    <location>
        <begin position="68"/>
        <end position="79"/>
    </location>
</feature>